<evidence type="ECO:0000313" key="1">
    <source>
        <dbReference type="EMBL" id="EGO63646.1"/>
    </source>
</evidence>
<name>F7NJZ9_9FIRM</name>
<dbReference type="AlphaFoldDB" id="F7NJZ9"/>
<protein>
    <submittedName>
        <fullName evidence="1">Uncharacterized protein</fullName>
    </submittedName>
</protein>
<dbReference type="Proteomes" id="UP000003240">
    <property type="component" value="Unassembled WGS sequence"/>
</dbReference>
<keyword evidence="2" id="KW-1185">Reference proteome</keyword>
<organism evidence="1 2">
    <name type="scientific">Acetonema longum DSM 6540</name>
    <dbReference type="NCBI Taxonomy" id="1009370"/>
    <lineage>
        <taxon>Bacteria</taxon>
        <taxon>Bacillati</taxon>
        <taxon>Bacillota</taxon>
        <taxon>Negativicutes</taxon>
        <taxon>Acetonemataceae</taxon>
        <taxon>Acetonema</taxon>
    </lineage>
</organism>
<dbReference type="STRING" id="1009370.ALO_12054"/>
<accession>F7NJZ9</accession>
<comment type="caution">
    <text evidence="1">The sequence shown here is derived from an EMBL/GenBank/DDBJ whole genome shotgun (WGS) entry which is preliminary data.</text>
</comment>
<reference evidence="1 2" key="1">
    <citation type="journal article" date="2011" name="EMBO J.">
        <title>Structural diversity of bacterial flagellar motors.</title>
        <authorList>
            <person name="Chen S."/>
            <person name="Beeby M."/>
            <person name="Murphy G.E."/>
            <person name="Leadbetter J.R."/>
            <person name="Hendrixson D.R."/>
            <person name="Briegel A."/>
            <person name="Li Z."/>
            <person name="Shi J."/>
            <person name="Tocheva E.I."/>
            <person name="Muller A."/>
            <person name="Dobro M.J."/>
            <person name="Jensen G.J."/>
        </authorList>
    </citation>
    <scope>NUCLEOTIDE SEQUENCE [LARGE SCALE GENOMIC DNA]</scope>
    <source>
        <strain evidence="1 2">DSM 6540</strain>
    </source>
</reference>
<sequence length="36" mass="4027">MKKWADKKKACIAELFSGVIKKGVISLFEIAFISLL</sequence>
<proteinExistence type="predicted"/>
<evidence type="ECO:0000313" key="2">
    <source>
        <dbReference type="Proteomes" id="UP000003240"/>
    </source>
</evidence>
<gene>
    <name evidence="1" type="ORF">ALO_12054</name>
</gene>
<dbReference type="EMBL" id="AFGF01000102">
    <property type="protein sequence ID" value="EGO63646.1"/>
    <property type="molecule type" value="Genomic_DNA"/>
</dbReference>